<evidence type="ECO:0000313" key="9">
    <source>
        <dbReference type="Proteomes" id="UP001153636"/>
    </source>
</evidence>
<dbReference type="InterPro" id="IPR003598">
    <property type="entry name" value="Ig_sub2"/>
</dbReference>
<evidence type="ECO:0008006" key="10">
    <source>
        <dbReference type="Google" id="ProtNLM"/>
    </source>
</evidence>
<keyword evidence="4" id="KW-0472">Membrane</keyword>
<feature type="chain" id="PRO_5040429316" description="Ig-like domain-containing protein" evidence="5">
    <location>
        <begin position="31"/>
        <end position="890"/>
    </location>
</feature>
<feature type="signal peptide" evidence="5">
    <location>
        <begin position="1"/>
        <end position="30"/>
    </location>
</feature>
<dbReference type="Pfam" id="PF13927">
    <property type="entry name" value="Ig_3"/>
    <property type="match status" value="1"/>
</dbReference>
<evidence type="ECO:0000259" key="7">
    <source>
        <dbReference type="SMART" id="SM00409"/>
    </source>
</evidence>
<sequence>MELFRRPKRTGNPKWTLLFVLFVGISATHTRHGNGVLNQRTFRSSDYCNLSKNDILQCRNGTTKNLTIPLDTVHLDLEYVTGGHLDVKNIRHLRWVYSSLRVINDSIVNPQNLETLDLSYNNITVLVDYQFGNYDKLIKLNITHNSVNDLPRDVFKGHKTIEILFLSNNNLKAIPFQVFSPIEGLRILDLSYNRLVTFLDHFFRFNKYIEVLLLNNNNLTKITSNALADLTDLKRLDLSHNSIQSVSKGLFDSLVNLEYLNLANNPLVSMASGTFRGLVNLKTLNLSDNRISQLTFGLLHFSPLLTSLTLDNTLIDVIHNTELLGVPKLTVLNLRRNKKLKEIETFVFADTPALTELDISGNDLTFLPQSIANLTYLTKLNISDNPWACDCRMFWFAPWVAIKKSSNVTMSDLSCGPYAYPNDMLPTLQHLNCTIPRVVFKTPTKLYRLKSDALLECRYIAYPPPSITWVTPKREVYHWNPDPSIPDAFNKHAHAHDRYMTPLRVIPPRIQVLDNGTLWIKNVTRDDCGRYYCYASNPIANLTENVLLHIDPTDWNHVRIISLVVGTLSAAGFLVLTLLVQLLRYLMNKFGMFNNFCSFCKRDRVSPRARQIYAMLDNIEQYKSQQLEKLKENYAQQVQRIKDNCAQQMEWIQNSYQSQAKHLKDFRDIGTAHISTLRGQYYDQVKKVRDYSTSQLNWVRENYVFQRNKIRKFSTHKVLQLRETYKYQQQTLNKVLENLPSLYFENCRAGTCGRAESLVFDPKDVENVDCYIKSKIEKLARLDASITDMTQSKLSLYYTPSERSLMEKSPTEIPASIYINYIEEPPRGILMMEEPTTSGCAMNRFAESITSDHSYDGLLHHKHFREPDSKPSPALPVTTVVQTVQHETSL</sequence>
<evidence type="ECO:0000259" key="6">
    <source>
        <dbReference type="SMART" id="SM00408"/>
    </source>
</evidence>
<accession>A0A9P0G9K4</accession>
<dbReference type="OrthoDB" id="10061535at2759"/>
<dbReference type="InterPro" id="IPR003599">
    <property type="entry name" value="Ig_sub"/>
</dbReference>
<keyword evidence="4" id="KW-0812">Transmembrane</keyword>
<name>A0A9P0G9K4_9CUCU</name>
<dbReference type="SMART" id="SM00365">
    <property type="entry name" value="LRR_SD22"/>
    <property type="match status" value="4"/>
</dbReference>
<keyword evidence="4" id="KW-1133">Transmembrane helix</keyword>
<dbReference type="GO" id="GO:0005615">
    <property type="term" value="C:extracellular space"/>
    <property type="evidence" value="ECO:0007669"/>
    <property type="project" value="TreeGrafter"/>
</dbReference>
<dbReference type="InterPro" id="IPR001611">
    <property type="entry name" value="Leu-rich_rpt"/>
</dbReference>
<evidence type="ECO:0000256" key="3">
    <source>
        <dbReference type="ARBA" id="ARBA00022737"/>
    </source>
</evidence>
<evidence type="ECO:0000256" key="4">
    <source>
        <dbReference type="SAM" id="Phobius"/>
    </source>
</evidence>
<dbReference type="InterPro" id="IPR032675">
    <property type="entry name" value="LRR_dom_sf"/>
</dbReference>
<evidence type="ECO:0000256" key="1">
    <source>
        <dbReference type="ARBA" id="ARBA00022614"/>
    </source>
</evidence>
<dbReference type="EMBL" id="OV651825">
    <property type="protein sequence ID" value="CAH1102951.1"/>
    <property type="molecule type" value="Genomic_DNA"/>
</dbReference>
<dbReference type="Gene3D" id="3.80.10.10">
    <property type="entry name" value="Ribonuclease Inhibitor"/>
    <property type="match status" value="3"/>
</dbReference>
<dbReference type="SMART" id="SM00408">
    <property type="entry name" value="IGc2"/>
    <property type="match status" value="1"/>
</dbReference>
<proteinExistence type="predicted"/>
<dbReference type="SMART" id="SM00369">
    <property type="entry name" value="LRR_TYP"/>
    <property type="match status" value="10"/>
</dbReference>
<dbReference type="AlphaFoldDB" id="A0A9P0G9K4"/>
<dbReference type="InterPro" id="IPR013783">
    <property type="entry name" value="Ig-like_fold"/>
</dbReference>
<evidence type="ECO:0000256" key="5">
    <source>
        <dbReference type="SAM" id="SignalP"/>
    </source>
</evidence>
<dbReference type="SMART" id="SM00364">
    <property type="entry name" value="LRR_BAC"/>
    <property type="match status" value="2"/>
</dbReference>
<keyword evidence="1" id="KW-0433">Leucine-rich repeat</keyword>
<organism evidence="8 9">
    <name type="scientific">Psylliodes chrysocephalus</name>
    <dbReference type="NCBI Taxonomy" id="3402493"/>
    <lineage>
        <taxon>Eukaryota</taxon>
        <taxon>Metazoa</taxon>
        <taxon>Ecdysozoa</taxon>
        <taxon>Arthropoda</taxon>
        <taxon>Hexapoda</taxon>
        <taxon>Insecta</taxon>
        <taxon>Pterygota</taxon>
        <taxon>Neoptera</taxon>
        <taxon>Endopterygota</taxon>
        <taxon>Coleoptera</taxon>
        <taxon>Polyphaga</taxon>
        <taxon>Cucujiformia</taxon>
        <taxon>Chrysomeloidea</taxon>
        <taxon>Chrysomelidae</taxon>
        <taxon>Galerucinae</taxon>
        <taxon>Alticini</taxon>
        <taxon>Psylliodes</taxon>
    </lineage>
</organism>
<dbReference type="PANTHER" id="PTHR24373">
    <property type="entry name" value="SLIT RELATED LEUCINE-RICH REPEAT NEURONAL PROTEIN"/>
    <property type="match status" value="1"/>
</dbReference>
<dbReference type="SMART" id="SM00409">
    <property type="entry name" value="IG"/>
    <property type="match status" value="1"/>
</dbReference>
<feature type="domain" description="Immunoglobulin subtype 2" evidence="6">
    <location>
        <begin position="448"/>
        <end position="540"/>
    </location>
</feature>
<dbReference type="Pfam" id="PF13855">
    <property type="entry name" value="LRR_8"/>
    <property type="match status" value="3"/>
</dbReference>
<dbReference type="SUPFAM" id="SSF52058">
    <property type="entry name" value="L domain-like"/>
    <property type="match status" value="1"/>
</dbReference>
<keyword evidence="2 5" id="KW-0732">Signal</keyword>
<dbReference type="Pfam" id="PF00560">
    <property type="entry name" value="LRR_1"/>
    <property type="match status" value="2"/>
</dbReference>
<feature type="transmembrane region" description="Helical" evidence="4">
    <location>
        <begin position="560"/>
        <end position="583"/>
    </location>
</feature>
<dbReference type="Proteomes" id="UP001153636">
    <property type="component" value="Chromosome 13"/>
</dbReference>
<dbReference type="SUPFAM" id="SSF48726">
    <property type="entry name" value="Immunoglobulin"/>
    <property type="match status" value="1"/>
</dbReference>
<dbReference type="InterPro" id="IPR036179">
    <property type="entry name" value="Ig-like_dom_sf"/>
</dbReference>
<dbReference type="FunFam" id="3.80.10.10:FF:001164">
    <property type="entry name" value="GH01279p"/>
    <property type="match status" value="1"/>
</dbReference>
<reference evidence="8" key="1">
    <citation type="submission" date="2022-01" db="EMBL/GenBank/DDBJ databases">
        <authorList>
            <person name="King R."/>
        </authorList>
    </citation>
    <scope>NUCLEOTIDE SEQUENCE</scope>
</reference>
<keyword evidence="9" id="KW-1185">Reference proteome</keyword>
<protein>
    <recommendedName>
        <fullName evidence="10">Ig-like domain-containing protein</fullName>
    </recommendedName>
</protein>
<dbReference type="GO" id="GO:0031012">
    <property type="term" value="C:extracellular matrix"/>
    <property type="evidence" value="ECO:0007669"/>
    <property type="project" value="TreeGrafter"/>
</dbReference>
<dbReference type="InterPro" id="IPR050328">
    <property type="entry name" value="Dev_Immune_Receptor"/>
</dbReference>
<dbReference type="Gene3D" id="2.60.40.10">
    <property type="entry name" value="Immunoglobulins"/>
    <property type="match status" value="1"/>
</dbReference>
<gene>
    <name evidence="8" type="ORF">PSYICH_LOCUS3708</name>
</gene>
<evidence type="ECO:0000313" key="8">
    <source>
        <dbReference type="EMBL" id="CAH1102951.1"/>
    </source>
</evidence>
<feature type="domain" description="Immunoglobulin" evidence="7">
    <location>
        <begin position="442"/>
        <end position="551"/>
    </location>
</feature>
<evidence type="ECO:0000256" key="2">
    <source>
        <dbReference type="ARBA" id="ARBA00022729"/>
    </source>
</evidence>
<dbReference type="PANTHER" id="PTHR24373:SF387">
    <property type="entry name" value="LEUCINE-RICH REPEATS AND IMMUNOGLOBULIN-LIKE DOMAINS PROTEIN SMA-10"/>
    <property type="match status" value="1"/>
</dbReference>
<dbReference type="InterPro" id="IPR003591">
    <property type="entry name" value="Leu-rich_rpt_typical-subtyp"/>
</dbReference>
<keyword evidence="3" id="KW-0677">Repeat</keyword>